<evidence type="ECO:0000256" key="11">
    <source>
        <dbReference type="SAM" id="Phobius"/>
    </source>
</evidence>
<dbReference type="Gene3D" id="3.90.550.10">
    <property type="entry name" value="Spore Coat Polysaccharide Biosynthesis Protein SpsA, Chain A"/>
    <property type="match status" value="1"/>
</dbReference>
<evidence type="ECO:0000256" key="1">
    <source>
        <dbReference type="ARBA" id="ARBA00004653"/>
    </source>
</evidence>
<feature type="binding site" evidence="10">
    <location>
        <position position="141"/>
    </location>
    <ligand>
        <name>UDP-alpha-D-glucose</name>
        <dbReference type="ChEBI" id="CHEBI:58885"/>
    </ligand>
</feature>
<evidence type="ECO:0000256" key="9">
    <source>
        <dbReference type="ARBA" id="ARBA00037405"/>
    </source>
</evidence>
<dbReference type="GO" id="GO:0000139">
    <property type="term" value="C:Golgi membrane"/>
    <property type="evidence" value="ECO:0007669"/>
    <property type="project" value="UniProtKB-SubCell"/>
</dbReference>
<evidence type="ECO:0000256" key="3">
    <source>
        <dbReference type="ARBA" id="ARBA00022679"/>
    </source>
</evidence>
<dbReference type="Pfam" id="PF03552">
    <property type="entry name" value="Cellulose_synt"/>
    <property type="match status" value="1"/>
</dbReference>
<keyword evidence="6" id="KW-0333">Golgi apparatus</keyword>
<name>A0A7J8NB81_9ROSI</name>
<evidence type="ECO:0000256" key="8">
    <source>
        <dbReference type="ARBA" id="ARBA00023316"/>
    </source>
</evidence>
<dbReference type="EMBL" id="JABEZX010000013">
    <property type="protein sequence ID" value="MBA0574120.1"/>
    <property type="molecule type" value="Genomic_DNA"/>
</dbReference>
<protein>
    <submittedName>
        <fullName evidence="12">Uncharacterized protein</fullName>
    </submittedName>
</protein>
<dbReference type="InterPro" id="IPR005150">
    <property type="entry name" value="Cellulose_synth"/>
</dbReference>
<evidence type="ECO:0000256" key="6">
    <source>
        <dbReference type="ARBA" id="ARBA00023034"/>
    </source>
</evidence>
<keyword evidence="8" id="KW-0961">Cell wall biogenesis/degradation</keyword>
<dbReference type="Proteomes" id="UP000593572">
    <property type="component" value="Unassembled WGS sequence"/>
</dbReference>
<evidence type="ECO:0000313" key="12">
    <source>
        <dbReference type="EMBL" id="MBA0574120.1"/>
    </source>
</evidence>
<evidence type="ECO:0000256" key="2">
    <source>
        <dbReference type="ARBA" id="ARBA00022676"/>
    </source>
</evidence>
<evidence type="ECO:0000313" key="13">
    <source>
        <dbReference type="Proteomes" id="UP000593572"/>
    </source>
</evidence>
<feature type="transmembrane region" description="Helical" evidence="11">
    <location>
        <begin position="20"/>
        <end position="40"/>
    </location>
</feature>
<accession>A0A7J8NB81</accession>
<keyword evidence="3" id="KW-0808">Transferase</keyword>
<keyword evidence="13" id="KW-1185">Reference proteome</keyword>
<dbReference type="GO" id="GO:0030244">
    <property type="term" value="P:cellulose biosynthetic process"/>
    <property type="evidence" value="ECO:0007669"/>
    <property type="project" value="InterPro"/>
</dbReference>
<keyword evidence="2" id="KW-0328">Glycosyltransferase</keyword>
<dbReference type="InterPro" id="IPR029044">
    <property type="entry name" value="Nucleotide-diphossugar_trans"/>
</dbReference>
<evidence type="ECO:0000256" key="4">
    <source>
        <dbReference type="ARBA" id="ARBA00022692"/>
    </source>
</evidence>
<comment type="subcellular location">
    <subcellularLocation>
        <location evidence="1">Golgi apparatus membrane</location>
        <topology evidence="1">Multi-pass membrane protein</topology>
    </subcellularLocation>
</comment>
<evidence type="ECO:0000256" key="5">
    <source>
        <dbReference type="ARBA" id="ARBA00022989"/>
    </source>
</evidence>
<dbReference type="AlphaFoldDB" id="A0A7J8NB81"/>
<keyword evidence="7 11" id="KW-0472">Membrane</keyword>
<reference evidence="12 13" key="1">
    <citation type="journal article" date="2019" name="Genome Biol. Evol.">
        <title>Insights into the evolution of the New World diploid cottons (Gossypium, subgenus Houzingenia) based on genome sequencing.</title>
        <authorList>
            <person name="Grover C.E."/>
            <person name="Arick M.A. 2nd"/>
            <person name="Thrash A."/>
            <person name="Conover J.L."/>
            <person name="Sanders W.S."/>
            <person name="Peterson D.G."/>
            <person name="Frelichowski J.E."/>
            <person name="Scheffler J.A."/>
            <person name="Scheffler B.E."/>
            <person name="Wendel J.F."/>
        </authorList>
    </citation>
    <scope>NUCLEOTIDE SEQUENCE [LARGE SCALE GENOMIC DNA]</scope>
    <source>
        <strain evidence="12">157</strain>
        <tissue evidence="12">Leaf</tissue>
    </source>
</reference>
<feature type="transmembrane region" description="Helical" evidence="11">
    <location>
        <begin position="52"/>
        <end position="71"/>
    </location>
</feature>
<keyword evidence="5 11" id="KW-1133">Transmembrane helix</keyword>
<proteinExistence type="predicted"/>
<keyword evidence="4 11" id="KW-0812">Transmembrane</keyword>
<comment type="caution">
    <text evidence="12">The sequence shown here is derived from an EMBL/GenBank/DDBJ whole genome shotgun (WGS) entry which is preliminary data.</text>
</comment>
<feature type="binding site" evidence="10">
    <location>
        <position position="112"/>
    </location>
    <ligand>
        <name>UDP-alpha-D-glucose</name>
        <dbReference type="ChEBI" id="CHEBI:58885"/>
    </ligand>
</feature>
<dbReference type="GO" id="GO:0016760">
    <property type="term" value="F:cellulose synthase (UDP-forming) activity"/>
    <property type="evidence" value="ECO:0007669"/>
    <property type="project" value="InterPro"/>
</dbReference>
<evidence type="ECO:0000256" key="7">
    <source>
        <dbReference type="ARBA" id="ARBA00023136"/>
    </source>
</evidence>
<dbReference type="FunFam" id="3.90.550.10:FF:000138">
    <property type="entry name" value="Cellulose synthase isolog"/>
    <property type="match status" value="1"/>
</dbReference>
<dbReference type="GO" id="GO:0071555">
    <property type="term" value="P:cell wall organization"/>
    <property type="evidence" value="ECO:0007669"/>
    <property type="project" value="UniProtKB-KW"/>
</dbReference>
<organism evidence="12 13">
    <name type="scientific">Gossypium lobatum</name>
    <dbReference type="NCBI Taxonomy" id="34289"/>
    <lineage>
        <taxon>Eukaryota</taxon>
        <taxon>Viridiplantae</taxon>
        <taxon>Streptophyta</taxon>
        <taxon>Embryophyta</taxon>
        <taxon>Tracheophyta</taxon>
        <taxon>Spermatophyta</taxon>
        <taxon>Magnoliopsida</taxon>
        <taxon>eudicotyledons</taxon>
        <taxon>Gunneridae</taxon>
        <taxon>Pentapetalae</taxon>
        <taxon>rosids</taxon>
        <taxon>malvids</taxon>
        <taxon>Malvales</taxon>
        <taxon>Malvaceae</taxon>
        <taxon>Malvoideae</taxon>
        <taxon>Gossypium</taxon>
    </lineage>
</organism>
<dbReference type="PANTHER" id="PTHR13301">
    <property type="entry name" value="X-BOX TRANSCRIPTION FACTOR-RELATED"/>
    <property type="match status" value="1"/>
</dbReference>
<comment type="function">
    <text evidence="9">Thought to be a Golgi-localized beta-glycan synthase that polymerize the backbones of noncellulosic polysaccharides (hemicelluloses) of plant cell wall.</text>
</comment>
<sequence>MAENDNGPLFETRAVKGRFLFRLFAASMAVGIGFICYYRLRLLPVASGKLERWAWIGLFHCELWFSFYWFLTVICRWNPVYRFPHKNRLSLRYEKELPGVDIFVCTADPSAEPPSMVMNTVLSVMAYDYPPEKLNIYLSDDGASELTFYAMLEASSFSKQWLPFCKKFKVESRSPEAYFRTAVEPDSHHPLMLKLWLLVKVFVSFLT</sequence>
<evidence type="ECO:0000256" key="10">
    <source>
        <dbReference type="PIRSR" id="PIRSR605150-2"/>
    </source>
</evidence>
<gene>
    <name evidence="12" type="ORF">Golob_001355</name>
</gene>